<evidence type="ECO:0000256" key="5">
    <source>
        <dbReference type="HAMAP-Rule" id="MF_01805"/>
    </source>
</evidence>
<name>A0A220U569_9BACI</name>
<comment type="similarity">
    <text evidence="5">Belongs to the ScpA family.</text>
</comment>
<dbReference type="KEGG" id="vil:CFK37_14615"/>
<dbReference type="EMBL" id="CP022315">
    <property type="protein sequence ID" value="ASK63298.1"/>
    <property type="molecule type" value="Genomic_DNA"/>
</dbReference>
<evidence type="ECO:0000256" key="3">
    <source>
        <dbReference type="ARBA" id="ARBA00023306"/>
    </source>
</evidence>
<dbReference type="GO" id="GO:0006260">
    <property type="term" value="P:DNA replication"/>
    <property type="evidence" value="ECO:0007669"/>
    <property type="project" value="UniProtKB-UniRule"/>
</dbReference>
<evidence type="ECO:0000256" key="1">
    <source>
        <dbReference type="ARBA" id="ARBA00022618"/>
    </source>
</evidence>
<dbReference type="PANTHER" id="PTHR33969:SF2">
    <property type="entry name" value="SEGREGATION AND CONDENSATION PROTEIN A"/>
    <property type="match status" value="1"/>
</dbReference>
<dbReference type="InterPro" id="IPR003768">
    <property type="entry name" value="ScpA"/>
</dbReference>
<dbReference type="PANTHER" id="PTHR33969">
    <property type="entry name" value="SEGREGATION AND CONDENSATION PROTEIN A"/>
    <property type="match status" value="1"/>
</dbReference>
<sequence>MNQAYQVKLDTFEGPLDLLLHLIKQYEVDIYDIPVATITEQYMQYIHTLQRLELNIASEYLVMAATLIALKSQMLLPNESVDEEADEYMEDPRVELMQRLIEYRKYKEAAETLRDKEVESIEVYTREPILFNPLEVEQPMLNDDTSIYDMLGALNKLFERKKWTEPLDTKVKRVDIPIEQRMTEILDTVKEADRGISFYDLFVYQSRAHIVVTFIAVLELMKTKQVYCEQSKHLELLQVFYMGDQ</sequence>
<dbReference type="InterPro" id="IPR023093">
    <property type="entry name" value="ScpA-like_C"/>
</dbReference>
<dbReference type="Pfam" id="PF02616">
    <property type="entry name" value="SMC_ScpA"/>
    <property type="match status" value="1"/>
</dbReference>
<dbReference type="AlphaFoldDB" id="A0A220U569"/>
<keyword evidence="7" id="KW-1185">Reference proteome</keyword>
<dbReference type="HAMAP" id="MF_01805">
    <property type="entry name" value="ScpA"/>
    <property type="match status" value="1"/>
</dbReference>
<keyword evidence="3 5" id="KW-0131">Cell cycle</keyword>
<accession>A0A220U569</accession>
<keyword evidence="2 5" id="KW-0159">Chromosome partition</keyword>
<evidence type="ECO:0000313" key="6">
    <source>
        <dbReference type="EMBL" id="ASK63298.1"/>
    </source>
</evidence>
<proteinExistence type="inferred from homology"/>
<dbReference type="GO" id="GO:0007059">
    <property type="term" value="P:chromosome segregation"/>
    <property type="evidence" value="ECO:0007669"/>
    <property type="project" value="UniProtKB-UniRule"/>
</dbReference>
<dbReference type="Gene3D" id="1.10.10.580">
    <property type="entry name" value="Structural maintenance of chromosome 1. Chain E"/>
    <property type="match status" value="1"/>
</dbReference>
<keyword evidence="5" id="KW-0963">Cytoplasm</keyword>
<reference evidence="6 7" key="1">
    <citation type="submission" date="2017-07" db="EMBL/GenBank/DDBJ databases">
        <title>Virgibacillus sp. LM2416.</title>
        <authorList>
            <person name="Tak E.J."/>
            <person name="Bae J.-W."/>
        </authorList>
    </citation>
    <scope>NUCLEOTIDE SEQUENCE [LARGE SCALE GENOMIC DNA]</scope>
    <source>
        <strain evidence="6 7">LM2416</strain>
    </source>
</reference>
<comment type="subunit">
    <text evidence="5">Component of a cohesin-like complex composed of ScpA, ScpB and the Smc homodimer, in which ScpA and ScpB bind to the head domain of Smc. The presence of the three proteins is required for the association of the complex with DNA.</text>
</comment>
<keyword evidence="1 5" id="KW-0132">Cell division</keyword>
<evidence type="ECO:0000256" key="4">
    <source>
        <dbReference type="ARBA" id="ARBA00044777"/>
    </source>
</evidence>
<dbReference type="GO" id="GO:0051301">
    <property type="term" value="P:cell division"/>
    <property type="evidence" value="ECO:0007669"/>
    <property type="project" value="UniProtKB-KW"/>
</dbReference>
<evidence type="ECO:0000313" key="7">
    <source>
        <dbReference type="Proteomes" id="UP000198312"/>
    </source>
</evidence>
<dbReference type="RefSeq" id="WP_089062557.1">
    <property type="nucleotide sequence ID" value="NZ_CP022315.1"/>
</dbReference>
<dbReference type="Gene3D" id="6.10.250.2410">
    <property type="match status" value="1"/>
</dbReference>
<gene>
    <name evidence="5" type="primary">scpA</name>
    <name evidence="6" type="ORF">CFK37_14615</name>
</gene>
<evidence type="ECO:0000256" key="2">
    <source>
        <dbReference type="ARBA" id="ARBA00022829"/>
    </source>
</evidence>
<dbReference type="NCBIfam" id="NF000995">
    <property type="entry name" value="PRK00104.1-4"/>
    <property type="match status" value="1"/>
</dbReference>
<dbReference type="GO" id="GO:0005737">
    <property type="term" value="C:cytoplasm"/>
    <property type="evidence" value="ECO:0007669"/>
    <property type="project" value="UniProtKB-SubCell"/>
</dbReference>
<organism evidence="6 7">
    <name type="scientific">Virgibacillus phasianinus</name>
    <dbReference type="NCBI Taxonomy" id="2017483"/>
    <lineage>
        <taxon>Bacteria</taxon>
        <taxon>Bacillati</taxon>
        <taxon>Bacillota</taxon>
        <taxon>Bacilli</taxon>
        <taxon>Bacillales</taxon>
        <taxon>Bacillaceae</taxon>
        <taxon>Virgibacillus</taxon>
    </lineage>
</organism>
<protein>
    <recommendedName>
        <fullName evidence="4 5">Segregation and condensation protein A</fullName>
    </recommendedName>
</protein>
<comment type="function">
    <text evidence="5">Participates in chromosomal partition during cell division. May act via the formation of a condensin-like complex containing Smc and ScpB that pull DNA away from mid-cell into both cell halves.</text>
</comment>
<dbReference type="OrthoDB" id="9811016at2"/>
<dbReference type="Proteomes" id="UP000198312">
    <property type="component" value="Chromosome"/>
</dbReference>
<comment type="subcellular location">
    <subcellularLocation>
        <location evidence="5">Cytoplasm</location>
    </subcellularLocation>
    <text evidence="5">Associated with two foci at the outer edges of the nucleoid region in young cells, and at four foci within both cell halves in older cells.</text>
</comment>